<evidence type="ECO:0000256" key="11">
    <source>
        <dbReference type="SAM" id="Phobius"/>
    </source>
</evidence>
<feature type="region of interest" description="Disordered" evidence="10">
    <location>
        <begin position="110"/>
        <end position="207"/>
    </location>
</feature>
<feature type="transmembrane region" description="Helical" evidence="11">
    <location>
        <begin position="442"/>
        <end position="463"/>
    </location>
</feature>
<proteinExistence type="predicted"/>
<dbReference type="GO" id="GO:0016020">
    <property type="term" value="C:membrane"/>
    <property type="evidence" value="ECO:0007669"/>
    <property type="project" value="UniProtKB-SubCell"/>
</dbReference>
<evidence type="ECO:0000256" key="6">
    <source>
        <dbReference type="ARBA" id="ARBA00023136"/>
    </source>
</evidence>
<keyword evidence="9" id="KW-0175">Coiled coil</keyword>
<keyword evidence="6 11" id="KW-0472">Membrane</keyword>
<dbReference type="GO" id="GO:0005221">
    <property type="term" value="F:intracellularly cyclic nucleotide-activated monoatomic cation channel activity"/>
    <property type="evidence" value="ECO:0007669"/>
    <property type="project" value="InterPro"/>
</dbReference>
<dbReference type="InterPro" id="IPR000595">
    <property type="entry name" value="cNMP-bd_dom"/>
</dbReference>
<feature type="coiled-coil region" evidence="9">
    <location>
        <begin position="693"/>
        <end position="740"/>
    </location>
</feature>
<dbReference type="Gene3D" id="1.10.287.630">
    <property type="entry name" value="Helix hairpin bin"/>
    <property type="match status" value="1"/>
</dbReference>
<keyword evidence="7" id="KW-1071">Ligand-gated ion channel</keyword>
<evidence type="ECO:0000256" key="10">
    <source>
        <dbReference type="SAM" id="MobiDB-lite"/>
    </source>
</evidence>
<dbReference type="PROSITE" id="PS50042">
    <property type="entry name" value="CNMP_BINDING_3"/>
    <property type="match status" value="1"/>
</dbReference>
<evidence type="ECO:0000256" key="1">
    <source>
        <dbReference type="ARBA" id="ARBA00004141"/>
    </source>
</evidence>
<feature type="transmembrane region" description="Helical" evidence="11">
    <location>
        <begin position="290"/>
        <end position="310"/>
    </location>
</feature>
<feature type="transmembrane region" description="Helical" evidence="11">
    <location>
        <begin position="259"/>
        <end position="284"/>
    </location>
</feature>
<evidence type="ECO:0000313" key="14">
    <source>
        <dbReference type="Proteomes" id="UP000317494"/>
    </source>
</evidence>
<feature type="compositionally biased region" description="Polar residues" evidence="10">
    <location>
        <begin position="806"/>
        <end position="815"/>
    </location>
</feature>
<dbReference type="Gene3D" id="2.60.120.10">
    <property type="entry name" value="Jelly Rolls"/>
    <property type="match status" value="1"/>
</dbReference>
<feature type="domain" description="Cyclic nucleotide-binding" evidence="12">
    <location>
        <begin position="584"/>
        <end position="700"/>
    </location>
</feature>
<feature type="compositionally biased region" description="Low complexity" evidence="10">
    <location>
        <begin position="759"/>
        <end position="771"/>
    </location>
</feature>
<dbReference type="Pfam" id="PF00027">
    <property type="entry name" value="cNMP_binding"/>
    <property type="match status" value="1"/>
</dbReference>
<dbReference type="PROSITE" id="PS00889">
    <property type="entry name" value="CNMP_BINDING_2"/>
    <property type="match status" value="1"/>
</dbReference>
<keyword evidence="2" id="KW-0813">Transport</keyword>
<dbReference type="STRING" id="286115.A0A507DPX6"/>
<accession>A0A507DPX6</accession>
<feature type="compositionally biased region" description="Polar residues" evidence="10">
    <location>
        <begin position="19"/>
        <end position="28"/>
    </location>
</feature>
<feature type="compositionally biased region" description="Polar residues" evidence="10">
    <location>
        <begin position="169"/>
        <end position="178"/>
    </location>
</feature>
<feature type="region of interest" description="Disordered" evidence="10">
    <location>
        <begin position="930"/>
        <end position="972"/>
    </location>
</feature>
<keyword evidence="8" id="KW-0407">Ion channel</keyword>
<feature type="region of interest" description="Disordered" evidence="10">
    <location>
        <begin position="750"/>
        <end position="771"/>
    </location>
</feature>
<comment type="caution">
    <text evidence="13">The sequence shown here is derived from an EMBL/GenBank/DDBJ whole genome shotgun (WGS) entry which is preliminary data.</text>
</comment>
<keyword evidence="5" id="KW-0406">Ion transport</keyword>
<dbReference type="EMBL" id="QEAN01000019">
    <property type="protein sequence ID" value="TPX53285.1"/>
    <property type="molecule type" value="Genomic_DNA"/>
</dbReference>
<dbReference type="InterPro" id="IPR050866">
    <property type="entry name" value="CNG_cation_channel"/>
</dbReference>
<evidence type="ECO:0000256" key="3">
    <source>
        <dbReference type="ARBA" id="ARBA00022692"/>
    </source>
</evidence>
<feature type="compositionally biased region" description="Polar residues" evidence="10">
    <location>
        <begin position="961"/>
        <end position="972"/>
    </location>
</feature>
<feature type="region of interest" description="Disordered" evidence="10">
    <location>
        <begin position="1"/>
        <end position="58"/>
    </location>
</feature>
<reference evidence="13 14" key="1">
    <citation type="journal article" date="2019" name="Sci. Rep.">
        <title>Comparative genomics of chytrid fungi reveal insights into the obligate biotrophic and pathogenic lifestyle of Synchytrium endobioticum.</title>
        <authorList>
            <person name="van de Vossenberg B.T.L.H."/>
            <person name="Warris S."/>
            <person name="Nguyen H.D.T."/>
            <person name="van Gent-Pelzer M.P.E."/>
            <person name="Joly D.L."/>
            <person name="van de Geest H.C."/>
            <person name="Bonants P.J.M."/>
            <person name="Smith D.S."/>
            <person name="Levesque C.A."/>
            <person name="van der Lee T.A.J."/>
        </authorList>
    </citation>
    <scope>NUCLEOTIDE SEQUENCE [LARGE SCALE GENOMIC DNA]</scope>
    <source>
        <strain evidence="13 14">MB42</strain>
    </source>
</reference>
<dbReference type="SUPFAM" id="SSF51206">
    <property type="entry name" value="cAMP-binding domain-like"/>
    <property type="match status" value="1"/>
</dbReference>
<feature type="region of interest" description="Disordered" evidence="10">
    <location>
        <begin position="805"/>
        <end position="830"/>
    </location>
</feature>
<evidence type="ECO:0000256" key="5">
    <source>
        <dbReference type="ARBA" id="ARBA00023065"/>
    </source>
</evidence>
<evidence type="ECO:0000256" key="9">
    <source>
        <dbReference type="SAM" id="Coils"/>
    </source>
</evidence>
<evidence type="ECO:0000313" key="13">
    <source>
        <dbReference type="EMBL" id="TPX53285.1"/>
    </source>
</evidence>
<dbReference type="PANTHER" id="PTHR45638">
    <property type="entry name" value="CYCLIC NUCLEOTIDE-GATED CATION CHANNEL SUBUNIT A"/>
    <property type="match status" value="1"/>
</dbReference>
<dbReference type="Proteomes" id="UP000317494">
    <property type="component" value="Unassembled WGS sequence"/>
</dbReference>
<dbReference type="CDD" id="cd00038">
    <property type="entry name" value="CAP_ED"/>
    <property type="match status" value="1"/>
</dbReference>
<dbReference type="SMART" id="SM00100">
    <property type="entry name" value="cNMP"/>
    <property type="match status" value="1"/>
</dbReference>
<dbReference type="VEuPathDB" id="FungiDB:SeMB42_g00877"/>
<dbReference type="GO" id="GO:0044877">
    <property type="term" value="F:protein-containing complex binding"/>
    <property type="evidence" value="ECO:0007669"/>
    <property type="project" value="TreeGrafter"/>
</dbReference>
<feature type="compositionally biased region" description="Low complexity" evidence="10">
    <location>
        <begin position="816"/>
        <end position="830"/>
    </location>
</feature>
<dbReference type="AlphaFoldDB" id="A0A507DPX6"/>
<organism evidence="13 14">
    <name type="scientific">Synchytrium endobioticum</name>
    <dbReference type="NCBI Taxonomy" id="286115"/>
    <lineage>
        <taxon>Eukaryota</taxon>
        <taxon>Fungi</taxon>
        <taxon>Fungi incertae sedis</taxon>
        <taxon>Chytridiomycota</taxon>
        <taxon>Chytridiomycota incertae sedis</taxon>
        <taxon>Chytridiomycetes</taxon>
        <taxon>Synchytriales</taxon>
        <taxon>Synchytriaceae</taxon>
        <taxon>Synchytrium</taxon>
    </lineage>
</organism>
<evidence type="ECO:0000256" key="2">
    <source>
        <dbReference type="ARBA" id="ARBA00022448"/>
    </source>
</evidence>
<dbReference type="InterPro" id="IPR018488">
    <property type="entry name" value="cNMP-bd_CS"/>
</dbReference>
<gene>
    <name evidence="13" type="ORF">SeMB42_g00877</name>
</gene>
<protein>
    <recommendedName>
        <fullName evidence="12">Cyclic nucleotide-binding domain-containing protein</fullName>
    </recommendedName>
</protein>
<keyword evidence="14" id="KW-1185">Reference proteome</keyword>
<dbReference type="InterPro" id="IPR018490">
    <property type="entry name" value="cNMP-bd_dom_sf"/>
</dbReference>
<dbReference type="PANTHER" id="PTHR45638:SF11">
    <property type="entry name" value="CYCLIC NUCLEOTIDE-GATED CATION CHANNEL SUBUNIT A"/>
    <property type="match status" value="1"/>
</dbReference>
<evidence type="ECO:0000256" key="4">
    <source>
        <dbReference type="ARBA" id="ARBA00022989"/>
    </source>
</evidence>
<name>A0A507DPX6_9FUNG</name>
<dbReference type="InterPro" id="IPR014710">
    <property type="entry name" value="RmlC-like_jellyroll"/>
</dbReference>
<feature type="transmembrane region" description="Helical" evidence="11">
    <location>
        <begin position="411"/>
        <end position="430"/>
    </location>
</feature>
<evidence type="ECO:0000256" key="7">
    <source>
        <dbReference type="ARBA" id="ARBA00023286"/>
    </source>
</evidence>
<feature type="transmembrane region" description="Helical" evidence="11">
    <location>
        <begin position="475"/>
        <end position="495"/>
    </location>
</feature>
<keyword evidence="4 11" id="KW-1133">Transmembrane helix</keyword>
<evidence type="ECO:0000256" key="8">
    <source>
        <dbReference type="ARBA" id="ARBA00023303"/>
    </source>
</evidence>
<feature type="compositionally biased region" description="Polar residues" evidence="10">
    <location>
        <begin position="110"/>
        <end position="140"/>
    </location>
</feature>
<evidence type="ECO:0000259" key="12">
    <source>
        <dbReference type="PROSITE" id="PS50042"/>
    </source>
</evidence>
<keyword evidence="3 11" id="KW-0812">Transmembrane</keyword>
<sequence>MNHSERTDAVASLGRGTNPLGQVRSSTGEPFPLPPPTSVPSASKNDSTTYAPSPAHRPRHGFAQMAVVNARRQNIFISDTSSNAECSNDLAPLRPFSSYSFISPPRAVSATHTPVTSIPSLQTAQARPCTNTGSSMSIPQSPEPPDDAPTTSPRPVRSQILNSAPADDIQSQTPSSVHPSPPQPRTSNYAKEPVKEPLKTPAKKPTVKLSRRRAFLGKFDDKSKLDDHTDPPSSSPSSIQHYIAYIRARLPIILPDSHFWTMWCCVINILHALNVLVVPLMLAWTEHFLSFSWVAFFAAVDCIMLVDCFLQARSAFQDKYGTVITDHTQMFNHFMWTNHGWWSLASSLPFSVAIAFCLQVQGPSMTIPALEAMVTQGLSQDEVLARFPYGRVYSAQIKGVAPPISRLIKTMLILMWMGLLDACLFCHQVQTVRLSEGVILGSIVPFSTQFLISYVAAVKSLVLKLREVDMDAENIYVLFEFTVGILAYGTVFGNLHSIVEMLDSTAAIAHAEEKHKFEMGWLRTYMRNKGVVPELQKMVHAHKELQWRKSQGMDEAHLFDDIPRSVQQKIKNFLYLDLVRKVPIFQGTDAAFHNSVTCKIKPLHVLDKWFIFQKGDDGMEMYFIKIGHVEIVGAEGQIFVTLGPGSFFGEIALLEECKRTASARAKGHVELCVFTRHDFNTLMKQYPRIAEKIRDVIAERKANEARIKAVQAEKVAAEAKRKAEEVAQESERMAREALAKPRSIAIIESNKTSKKSLSKKPSQLSISSTGVGRSVSGGLPGFLHNVSRPSGDFLSPLRGAELPRSSVVSNATSHPASSRTTSSRQSALSSQKSILIATHSPGFTQPRVAIRTDSIGPAGASGISSNYTALGTRGTIAKNTSDIPITIQENNILDALRLDQTVTEVTHPTSPLFDRSGGLDVPQIQLQARSTTTHAAREEPSLQQAGSDAVPGEEMDLVVSPSESTQDSNRVA</sequence>
<comment type="subcellular location">
    <subcellularLocation>
        <location evidence="1">Membrane</location>
        <topology evidence="1">Multi-pass membrane protein</topology>
    </subcellularLocation>
</comment>